<feature type="transmembrane region" description="Helical" evidence="7">
    <location>
        <begin position="146"/>
        <end position="165"/>
    </location>
</feature>
<evidence type="ECO:0000259" key="8">
    <source>
        <dbReference type="PROSITE" id="PS50939"/>
    </source>
</evidence>
<dbReference type="Pfam" id="PF03188">
    <property type="entry name" value="Cytochrom_B561"/>
    <property type="match status" value="1"/>
</dbReference>
<dbReference type="PROSITE" id="PS50939">
    <property type="entry name" value="CYTOCHROME_B561"/>
    <property type="match status" value="1"/>
</dbReference>
<name>A0A9P4ISX6_9PEZI</name>
<proteinExistence type="predicted"/>
<evidence type="ECO:0000256" key="4">
    <source>
        <dbReference type="ARBA" id="ARBA00022982"/>
    </source>
</evidence>
<evidence type="ECO:0000256" key="5">
    <source>
        <dbReference type="ARBA" id="ARBA00022989"/>
    </source>
</evidence>
<evidence type="ECO:0000313" key="10">
    <source>
        <dbReference type="Proteomes" id="UP000799439"/>
    </source>
</evidence>
<feature type="transmembrane region" description="Helical" evidence="7">
    <location>
        <begin position="46"/>
        <end position="64"/>
    </location>
</feature>
<dbReference type="AlphaFoldDB" id="A0A9P4ISX6"/>
<organism evidence="9 10">
    <name type="scientific">Myriangium duriaei CBS 260.36</name>
    <dbReference type="NCBI Taxonomy" id="1168546"/>
    <lineage>
        <taxon>Eukaryota</taxon>
        <taxon>Fungi</taxon>
        <taxon>Dikarya</taxon>
        <taxon>Ascomycota</taxon>
        <taxon>Pezizomycotina</taxon>
        <taxon>Dothideomycetes</taxon>
        <taxon>Dothideomycetidae</taxon>
        <taxon>Myriangiales</taxon>
        <taxon>Myriangiaceae</taxon>
        <taxon>Myriangium</taxon>
    </lineage>
</organism>
<keyword evidence="6 7" id="KW-0472">Membrane</keyword>
<reference evidence="9" key="1">
    <citation type="journal article" date="2020" name="Stud. Mycol.">
        <title>101 Dothideomycetes genomes: a test case for predicting lifestyles and emergence of pathogens.</title>
        <authorList>
            <person name="Haridas S."/>
            <person name="Albert R."/>
            <person name="Binder M."/>
            <person name="Bloem J."/>
            <person name="Labutti K."/>
            <person name="Salamov A."/>
            <person name="Andreopoulos B."/>
            <person name="Baker S."/>
            <person name="Barry K."/>
            <person name="Bills G."/>
            <person name="Bluhm B."/>
            <person name="Cannon C."/>
            <person name="Castanera R."/>
            <person name="Culley D."/>
            <person name="Daum C."/>
            <person name="Ezra D."/>
            <person name="Gonzalez J."/>
            <person name="Henrissat B."/>
            <person name="Kuo A."/>
            <person name="Liang C."/>
            <person name="Lipzen A."/>
            <person name="Lutzoni F."/>
            <person name="Magnuson J."/>
            <person name="Mondo S."/>
            <person name="Nolan M."/>
            <person name="Ohm R."/>
            <person name="Pangilinan J."/>
            <person name="Park H.-J."/>
            <person name="Ramirez L."/>
            <person name="Alfaro M."/>
            <person name="Sun H."/>
            <person name="Tritt A."/>
            <person name="Yoshinaga Y."/>
            <person name="Zwiers L.-H."/>
            <person name="Turgeon B."/>
            <person name="Goodwin S."/>
            <person name="Spatafora J."/>
            <person name="Crous P."/>
            <person name="Grigoriev I."/>
        </authorList>
    </citation>
    <scope>NUCLEOTIDE SEQUENCE</scope>
    <source>
        <strain evidence="9">CBS 260.36</strain>
    </source>
</reference>
<feature type="domain" description="Cytochrome b561" evidence="8">
    <location>
        <begin position="1"/>
        <end position="169"/>
    </location>
</feature>
<comment type="caution">
    <text evidence="9">The sequence shown here is derived from an EMBL/GenBank/DDBJ whole genome shotgun (WGS) entry which is preliminary data.</text>
</comment>
<evidence type="ECO:0000256" key="1">
    <source>
        <dbReference type="ARBA" id="ARBA00004370"/>
    </source>
</evidence>
<evidence type="ECO:0000313" key="9">
    <source>
        <dbReference type="EMBL" id="KAF2149086.1"/>
    </source>
</evidence>
<dbReference type="GO" id="GO:0016020">
    <property type="term" value="C:membrane"/>
    <property type="evidence" value="ECO:0007669"/>
    <property type="project" value="UniProtKB-SubCell"/>
</dbReference>
<gene>
    <name evidence="9" type="ORF">K461DRAFT_316000</name>
</gene>
<dbReference type="Gene3D" id="1.20.120.1770">
    <property type="match status" value="1"/>
</dbReference>
<dbReference type="PANTHER" id="PTHR47797">
    <property type="entry name" value="DEHYDROGENASE, PUTATIVE (AFU_ORTHOLOGUE AFUA_8G05805)-RELATED"/>
    <property type="match status" value="1"/>
</dbReference>
<feature type="transmembrane region" description="Helical" evidence="7">
    <location>
        <begin position="122"/>
        <end position="140"/>
    </location>
</feature>
<protein>
    <recommendedName>
        <fullName evidence="8">Cytochrome b561 domain-containing protein</fullName>
    </recommendedName>
</protein>
<feature type="transmembrane region" description="Helical" evidence="7">
    <location>
        <begin position="76"/>
        <end position="101"/>
    </location>
</feature>
<evidence type="ECO:0000256" key="2">
    <source>
        <dbReference type="ARBA" id="ARBA00022448"/>
    </source>
</evidence>
<evidence type="ECO:0000256" key="3">
    <source>
        <dbReference type="ARBA" id="ARBA00022692"/>
    </source>
</evidence>
<keyword evidence="5 7" id="KW-1133">Transmembrane helix</keyword>
<feature type="transmembrane region" description="Helical" evidence="7">
    <location>
        <begin position="12"/>
        <end position="34"/>
    </location>
</feature>
<keyword evidence="10" id="KW-1185">Reference proteome</keyword>
<dbReference type="Proteomes" id="UP000799439">
    <property type="component" value="Unassembled WGS sequence"/>
</dbReference>
<dbReference type="EMBL" id="ML996092">
    <property type="protein sequence ID" value="KAF2149086.1"/>
    <property type="molecule type" value="Genomic_DNA"/>
</dbReference>
<dbReference type="OrthoDB" id="19261at2759"/>
<dbReference type="CDD" id="cd08760">
    <property type="entry name" value="Cyt_b561_FRRS1_like"/>
    <property type="match status" value="1"/>
</dbReference>
<dbReference type="SMART" id="SM00665">
    <property type="entry name" value="B561"/>
    <property type="match status" value="1"/>
</dbReference>
<accession>A0A9P4ISX6</accession>
<keyword evidence="4" id="KW-0249">Electron transport</keyword>
<sequence>MLDLHRFLTVVSAHGLLAILTFVIIFPAGVLVRILDLPNSRKIHGYVQTLGLVCLTCVLCMGVWQAKQVKIKLTEYHPAIGLTVWSLVFLQYCGGFAHYLLWRRDKRHNILGTIHENIGRTVLLMGLTNGALGLHFAKKLGKGPQIAYGICAITVVVAYIGITYFKGPYRRQWRSETIKEMRRKHVLSRELGETLAQQGVHHGSVTHGSVGHGPVEIITVKAFDK</sequence>
<comment type="subcellular location">
    <subcellularLocation>
        <location evidence="1">Membrane</location>
    </subcellularLocation>
</comment>
<evidence type="ECO:0000256" key="7">
    <source>
        <dbReference type="SAM" id="Phobius"/>
    </source>
</evidence>
<dbReference type="PANTHER" id="PTHR47797:SF1">
    <property type="entry name" value="CYTOCHROME B561 DOMAIN-CONTAINING PROTEIN-RELATED"/>
    <property type="match status" value="1"/>
</dbReference>
<keyword evidence="3 7" id="KW-0812">Transmembrane</keyword>
<dbReference type="InterPro" id="IPR006593">
    <property type="entry name" value="Cyt_b561/ferric_Rdtase_TM"/>
</dbReference>
<evidence type="ECO:0000256" key="6">
    <source>
        <dbReference type="ARBA" id="ARBA00023136"/>
    </source>
</evidence>
<keyword evidence="2" id="KW-0813">Transport</keyword>